<keyword evidence="2" id="KW-1185">Reference proteome</keyword>
<dbReference type="AlphaFoldDB" id="A0A367EA59"/>
<dbReference type="RefSeq" id="WP_114018481.1">
    <property type="nucleotide sequence ID" value="NZ_QOIM01000042.1"/>
</dbReference>
<accession>A0A367EA59</accession>
<dbReference type="OrthoDB" id="4238739at2"/>
<name>A0A367EA59_9ACTN</name>
<comment type="caution">
    <text evidence="1">The sequence shown here is derived from an EMBL/GenBank/DDBJ whole genome shotgun (WGS) entry which is preliminary data.</text>
</comment>
<proteinExistence type="predicted"/>
<protein>
    <submittedName>
        <fullName evidence="1">Uncharacterized protein</fullName>
    </submittedName>
</protein>
<organism evidence="1 2">
    <name type="scientific">Streptomyces reniochalinae</name>
    <dbReference type="NCBI Taxonomy" id="2250578"/>
    <lineage>
        <taxon>Bacteria</taxon>
        <taxon>Bacillati</taxon>
        <taxon>Actinomycetota</taxon>
        <taxon>Actinomycetes</taxon>
        <taxon>Kitasatosporales</taxon>
        <taxon>Streptomycetaceae</taxon>
        <taxon>Streptomyces</taxon>
    </lineage>
</organism>
<evidence type="ECO:0000313" key="2">
    <source>
        <dbReference type="Proteomes" id="UP000253507"/>
    </source>
</evidence>
<reference evidence="1 2" key="1">
    <citation type="submission" date="2018-06" db="EMBL/GenBank/DDBJ databases">
        <title>Streptomyces reniochalinae sp. nov. and Streptomyces diacarnus sp. nov. from marine sponges.</title>
        <authorList>
            <person name="Li L."/>
        </authorList>
    </citation>
    <scope>NUCLEOTIDE SEQUENCE [LARGE SCALE GENOMIC DNA]</scope>
    <source>
        <strain evidence="1 2">LHW50302</strain>
    </source>
</reference>
<gene>
    <name evidence="1" type="ORF">DQ392_28195</name>
</gene>
<dbReference type="Proteomes" id="UP000253507">
    <property type="component" value="Unassembled WGS sequence"/>
</dbReference>
<evidence type="ECO:0000313" key="1">
    <source>
        <dbReference type="EMBL" id="RCG14944.1"/>
    </source>
</evidence>
<dbReference type="EMBL" id="QOIM01000042">
    <property type="protein sequence ID" value="RCG14944.1"/>
    <property type="molecule type" value="Genomic_DNA"/>
</dbReference>
<sequence length="76" mass="8184">MTCPEPTWASIRSSEQLADTPAVRRGERWWLVAPSGATPADEPALTRELDSLAADMNAANRAVAHLGIDEPDQGLE</sequence>